<comment type="caution">
    <text evidence="3">The sequence shown here is derived from an EMBL/GenBank/DDBJ whole genome shotgun (WGS) entry which is preliminary data.</text>
</comment>
<organism evidence="3 4">
    <name type="scientific">Halosimplex aquaticum</name>
    <dbReference type="NCBI Taxonomy" id="3026162"/>
    <lineage>
        <taxon>Archaea</taxon>
        <taxon>Methanobacteriati</taxon>
        <taxon>Methanobacteriota</taxon>
        <taxon>Stenosarchaea group</taxon>
        <taxon>Halobacteria</taxon>
        <taxon>Halobacteriales</taxon>
        <taxon>Haloarculaceae</taxon>
        <taxon>Halosimplex</taxon>
    </lineage>
</organism>
<evidence type="ECO:0000313" key="4">
    <source>
        <dbReference type="Proteomes" id="UP001596432"/>
    </source>
</evidence>
<reference evidence="3 4" key="1">
    <citation type="journal article" date="2019" name="Int. J. Syst. Evol. Microbiol.">
        <title>The Global Catalogue of Microorganisms (GCM) 10K type strain sequencing project: providing services to taxonomists for standard genome sequencing and annotation.</title>
        <authorList>
            <consortium name="The Broad Institute Genomics Platform"/>
            <consortium name="The Broad Institute Genome Sequencing Center for Infectious Disease"/>
            <person name="Wu L."/>
            <person name="Ma J."/>
        </authorList>
    </citation>
    <scope>NUCLEOTIDE SEQUENCE [LARGE SCALE GENOMIC DNA]</scope>
    <source>
        <strain evidence="3 4">XZYJT29</strain>
    </source>
</reference>
<evidence type="ECO:0000256" key="2">
    <source>
        <dbReference type="SAM" id="MobiDB-lite"/>
    </source>
</evidence>
<dbReference type="Proteomes" id="UP001596432">
    <property type="component" value="Unassembled WGS sequence"/>
</dbReference>
<dbReference type="RefSeq" id="WP_274321936.1">
    <property type="nucleotide sequence ID" value="NZ_CP118158.1"/>
</dbReference>
<dbReference type="AlphaFoldDB" id="A0ABD5Y0L3"/>
<accession>A0ABD5Y0L3</accession>
<dbReference type="GeneID" id="78821155"/>
<name>A0ABD5Y0L3_9EURY</name>
<protein>
    <submittedName>
        <fullName evidence="3">Uncharacterized protein</fullName>
    </submittedName>
</protein>
<sequence>MAANADEPNQGDVPCTDRQSAGESCVAPAPEIEAADSAVDHTPETLYLVRIAMLEARVATLEADLESKERDLQHVVDRYEHVLQERDACRDEPLVSDEFASIEIESDATETTDRRDRADRDSTDGERSAGPVDRLRELLS</sequence>
<evidence type="ECO:0000256" key="1">
    <source>
        <dbReference type="SAM" id="Coils"/>
    </source>
</evidence>
<evidence type="ECO:0000313" key="3">
    <source>
        <dbReference type="EMBL" id="MFC7140849.1"/>
    </source>
</evidence>
<proteinExistence type="predicted"/>
<dbReference type="EMBL" id="JBHTAS010000001">
    <property type="protein sequence ID" value="MFC7140849.1"/>
    <property type="molecule type" value="Genomic_DNA"/>
</dbReference>
<gene>
    <name evidence="3" type="ORF">ACFQMA_13580</name>
</gene>
<feature type="region of interest" description="Disordered" evidence="2">
    <location>
        <begin position="1"/>
        <end position="24"/>
    </location>
</feature>
<feature type="region of interest" description="Disordered" evidence="2">
    <location>
        <begin position="100"/>
        <end position="140"/>
    </location>
</feature>
<feature type="coiled-coil region" evidence="1">
    <location>
        <begin position="51"/>
        <end position="78"/>
    </location>
</feature>
<keyword evidence="1" id="KW-0175">Coiled coil</keyword>
<keyword evidence="4" id="KW-1185">Reference proteome</keyword>
<feature type="compositionally biased region" description="Basic and acidic residues" evidence="2">
    <location>
        <begin position="111"/>
        <end position="140"/>
    </location>
</feature>